<dbReference type="InterPro" id="IPR009057">
    <property type="entry name" value="Homeodomain-like_sf"/>
</dbReference>
<keyword evidence="1" id="KW-0805">Transcription regulation</keyword>
<keyword evidence="7" id="KW-1185">Reference proteome</keyword>
<dbReference type="PANTHER" id="PTHR30055:SF234">
    <property type="entry name" value="HTH-TYPE TRANSCRIPTIONAL REGULATOR BETI"/>
    <property type="match status" value="1"/>
</dbReference>
<protein>
    <submittedName>
        <fullName evidence="6">TetR/AcrR family transcriptional regulator</fullName>
    </submittedName>
</protein>
<gene>
    <name evidence="6" type="ORF">EIW28_02850</name>
</gene>
<feature type="DNA-binding region" description="H-T-H motif" evidence="4">
    <location>
        <begin position="40"/>
        <end position="59"/>
    </location>
</feature>
<evidence type="ECO:0000256" key="2">
    <source>
        <dbReference type="ARBA" id="ARBA00023125"/>
    </source>
</evidence>
<organism evidence="6 7">
    <name type="scientific">Glycomyces terrestris</name>
    <dbReference type="NCBI Taxonomy" id="2493553"/>
    <lineage>
        <taxon>Bacteria</taxon>
        <taxon>Bacillati</taxon>
        <taxon>Actinomycetota</taxon>
        <taxon>Actinomycetes</taxon>
        <taxon>Glycomycetales</taxon>
        <taxon>Glycomycetaceae</taxon>
        <taxon>Glycomyces</taxon>
    </lineage>
</organism>
<dbReference type="Gene3D" id="1.10.357.10">
    <property type="entry name" value="Tetracycline Repressor, domain 2"/>
    <property type="match status" value="1"/>
</dbReference>
<reference evidence="6 7" key="1">
    <citation type="submission" date="2018-12" db="EMBL/GenBank/DDBJ databases">
        <title>Glycomyces sp. YIM 121974 draft genome.</title>
        <authorList>
            <person name="Li Q."/>
        </authorList>
    </citation>
    <scope>NUCLEOTIDE SEQUENCE [LARGE SCALE GENOMIC DNA]</scope>
    <source>
        <strain evidence="6 7">YIM 121974</strain>
    </source>
</reference>
<dbReference type="InterPro" id="IPR050109">
    <property type="entry name" value="HTH-type_TetR-like_transc_reg"/>
</dbReference>
<dbReference type="InterPro" id="IPR001647">
    <property type="entry name" value="HTH_TetR"/>
</dbReference>
<dbReference type="GO" id="GO:0000976">
    <property type="term" value="F:transcription cis-regulatory region binding"/>
    <property type="evidence" value="ECO:0007669"/>
    <property type="project" value="TreeGrafter"/>
</dbReference>
<comment type="caution">
    <text evidence="6">The sequence shown here is derived from an EMBL/GenBank/DDBJ whole genome shotgun (WGS) entry which is preliminary data.</text>
</comment>
<dbReference type="GO" id="GO:0003700">
    <property type="term" value="F:DNA-binding transcription factor activity"/>
    <property type="evidence" value="ECO:0007669"/>
    <property type="project" value="TreeGrafter"/>
</dbReference>
<dbReference type="EMBL" id="RSEB01000001">
    <property type="protein sequence ID" value="RRS01715.1"/>
    <property type="molecule type" value="Genomic_DNA"/>
</dbReference>
<name>A0A426V4E9_9ACTN</name>
<sequence length="194" mass="20984">MRRRRKGAALAGRGDTAVTRERILEVAREQFATNTYRASSMREIAAELGIAKPSLYHHFSSKAAILEQLVAAPIDALGAAVDAAAAEPDSDEARRRLLRDCIAAMVTHQDVMRLLLRDASIYNDDSTRIVGTVVGTVDRAVAILAGPDADWRRRLRAAQAFAAATDPVGHFSDAPGEEFREALYQGAAALLDLD</sequence>
<evidence type="ECO:0000313" key="6">
    <source>
        <dbReference type="EMBL" id="RRS01715.1"/>
    </source>
</evidence>
<dbReference type="PRINTS" id="PR00455">
    <property type="entry name" value="HTHTETR"/>
</dbReference>
<evidence type="ECO:0000313" key="7">
    <source>
        <dbReference type="Proteomes" id="UP000277256"/>
    </source>
</evidence>
<dbReference type="Proteomes" id="UP000277256">
    <property type="component" value="Unassembled WGS sequence"/>
</dbReference>
<keyword evidence="3" id="KW-0804">Transcription</keyword>
<proteinExistence type="predicted"/>
<accession>A0A426V4E9</accession>
<evidence type="ECO:0000256" key="1">
    <source>
        <dbReference type="ARBA" id="ARBA00023015"/>
    </source>
</evidence>
<dbReference type="SUPFAM" id="SSF46689">
    <property type="entry name" value="Homeodomain-like"/>
    <property type="match status" value="1"/>
</dbReference>
<evidence type="ECO:0000256" key="3">
    <source>
        <dbReference type="ARBA" id="ARBA00023163"/>
    </source>
</evidence>
<dbReference type="PROSITE" id="PS50977">
    <property type="entry name" value="HTH_TETR_2"/>
    <property type="match status" value="1"/>
</dbReference>
<dbReference type="AlphaFoldDB" id="A0A426V4E9"/>
<dbReference type="PANTHER" id="PTHR30055">
    <property type="entry name" value="HTH-TYPE TRANSCRIPTIONAL REGULATOR RUTR"/>
    <property type="match status" value="1"/>
</dbReference>
<evidence type="ECO:0000256" key="4">
    <source>
        <dbReference type="PROSITE-ProRule" id="PRU00335"/>
    </source>
</evidence>
<dbReference type="Pfam" id="PF00440">
    <property type="entry name" value="TetR_N"/>
    <property type="match status" value="1"/>
</dbReference>
<feature type="domain" description="HTH tetR-type" evidence="5">
    <location>
        <begin position="17"/>
        <end position="77"/>
    </location>
</feature>
<evidence type="ECO:0000259" key="5">
    <source>
        <dbReference type="PROSITE" id="PS50977"/>
    </source>
</evidence>
<keyword evidence="2 4" id="KW-0238">DNA-binding</keyword>